<dbReference type="AlphaFoldDB" id="A0A317U7W1"/>
<feature type="transmembrane region" description="Helical" evidence="1">
    <location>
        <begin position="20"/>
        <end position="40"/>
    </location>
</feature>
<protein>
    <submittedName>
        <fullName evidence="2">Uncharacterized protein</fullName>
    </submittedName>
</protein>
<organism evidence="2 4">
    <name type="scientific">Legionella qingyii</name>
    <dbReference type="NCBI Taxonomy" id="2184757"/>
    <lineage>
        <taxon>Bacteria</taxon>
        <taxon>Pseudomonadati</taxon>
        <taxon>Pseudomonadota</taxon>
        <taxon>Gammaproteobacteria</taxon>
        <taxon>Legionellales</taxon>
        <taxon>Legionellaceae</taxon>
        <taxon>Legionella</taxon>
    </lineage>
</organism>
<feature type="transmembrane region" description="Helical" evidence="1">
    <location>
        <begin position="145"/>
        <end position="163"/>
    </location>
</feature>
<dbReference type="EMBL" id="QHJG01000006">
    <property type="protein sequence ID" value="PWY56787.1"/>
    <property type="molecule type" value="Genomic_DNA"/>
</dbReference>
<name>A0A317U7W1_9GAMM</name>
<dbReference type="Proteomes" id="UP000247152">
    <property type="component" value="Unassembled WGS sequence"/>
</dbReference>
<keyword evidence="5" id="KW-1185">Reference proteome</keyword>
<dbReference type="EMBL" id="RZGX01000007">
    <property type="protein sequence ID" value="RUR23655.1"/>
    <property type="molecule type" value="Genomic_DNA"/>
</dbReference>
<sequence length="264" mass="30177">MKLIRISTEKQQLEIKQRLIRFFGFLLVLGCIFGFLLLMMQYQIVCKQKQYNQANECILKSSIYNFYHSTMILGQLREARVESSHVSKGGTLFSLYLYTDHGSINLSAGSSSGQHGKKIAANAINTYIKTSLEKSFNIPYPANRLFIFLDAIFFIVGLLLLSIKDAIIIFDKTLQTVTIRHKGLWGQIEEIKFPLTDVDKVILEEMQSSKGSIVYRLALRFKDKPPYPLIATYDAAYINKEKIANQLNEFIHSESNPPPTMGYR</sequence>
<reference evidence="3 5" key="2">
    <citation type="submission" date="2018-12" db="EMBL/GenBank/DDBJ databases">
        <title>Legionella sp,whole genome shotgun sequence.</title>
        <authorList>
            <person name="Wu H."/>
        </authorList>
    </citation>
    <scope>NUCLEOTIDE SEQUENCE [LARGE SCALE GENOMIC DNA]</scope>
    <source>
        <strain evidence="3">Km489</strain>
        <strain evidence="5">km489</strain>
    </source>
</reference>
<keyword evidence="1" id="KW-0472">Membrane</keyword>
<evidence type="ECO:0000313" key="5">
    <source>
        <dbReference type="Proteomes" id="UP000287374"/>
    </source>
</evidence>
<gene>
    <name evidence="2" type="ORF">DGG96_05110</name>
    <name evidence="3" type="ORF">ELY20_06505</name>
</gene>
<dbReference type="Proteomes" id="UP000287374">
    <property type="component" value="Unassembled WGS sequence"/>
</dbReference>
<keyword evidence="1" id="KW-0812">Transmembrane</keyword>
<evidence type="ECO:0000313" key="2">
    <source>
        <dbReference type="EMBL" id="PWY56787.1"/>
    </source>
</evidence>
<evidence type="ECO:0000313" key="4">
    <source>
        <dbReference type="Proteomes" id="UP000247152"/>
    </source>
</evidence>
<dbReference type="OrthoDB" id="5652567at2"/>
<comment type="caution">
    <text evidence="2">The sequence shown here is derived from an EMBL/GenBank/DDBJ whole genome shotgun (WGS) entry which is preliminary data.</text>
</comment>
<evidence type="ECO:0000313" key="3">
    <source>
        <dbReference type="EMBL" id="RUR23655.1"/>
    </source>
</evidence>
<proteinExistence type="predicted"/>
<accession>A0A317U7W1</accession>
<dbReference type="RefSeq" id="WP_110141879.1">
    <property type="nucleotide sequence ID" value="NZ_QHJG01000006.1"/>
</dbReference>
<keyword evidence="1" id="KW-1133">Transmembrane helix</keyword>
<evidence type="ECO:0000256" key="1">
    <source>
        <dbReference type="SAM" id="Phobius"/>
    </source>
</evidence>
<reference evidence="2 4" key="1">
    <citation type="submission" date="2018-05" db="EMBL/GenBank/DDBJ databases">
        <title>Legionella qingyii sp.nov., whole genome shotgun sequence.</title>
        <authorList>
            <person name="Wu H."/>
            <person name="Zhu Q."/>
            <person name="Hu C."/>
        </authorList>
    </citation>
    <scope>NUCLEOTIDE SEQUENCE [LARGE SCALE GENOMIC DNA]</scope>
    <source>
        <strain evidence="2 4">HEB18</strain>
    </source>
</reference>